<dbReference type="Proteomes" id="UP000683925">
    <property type="component" value="Unassembled WGS sequence"/>
</dbReference>
<comment type="caution">
    <text evidence="2">The sequence shown here is derived from an EMBL/GenBank/DDBJ whole genome shotgun (WGS) entry which is preliminary data.</text>
</comment>
<dbReference type="GO" id="GO:0004672">
    <property type="term" value="F:protein kinase activity"/>
    <property type="evidence" value="ECO:0007669"/>
    <property type="project" value="InterPro"/>
</dbReference>
<name>A0A8S1YMS7_PAROT</name>
<organism evidence="2 3">
    <name type="scientific">Paramecium octaurelia</name>
    <dbReference type="NCBI Taxonomy" id="43137"/>
    <lineage>
        <taxon>Eukaryota</taxon>
        <taxon>Sar</taxon>
        <taxon>Alveolata</taxon>
        <taxon>Ciliophora</taxon>
        <taxon>Intramacronucleata</taxon>
        <taxon>Oligohymenophorea</taxon>
        <taxon>Peniculida</taxon>
        <taxon>Parameciidae</taxon>
        <taxon>Paramecium</taxon>
    </lineage>
</organism>
<dbReference type="OrthoDB" id="321425at2759"/>
<dbReference type="PROSITE" id="PS50011">
    <property type="entry name" value="PROTEIN_KINASE_DOM"/>
    <property type="match status" value="1"/>
</dbReference>
<gene>
    <name evidence="2" type="ORF">POCTA_138.1.T1950014</name>
</gene>
<sequence>MYQSIENKIEGETILIYYSIRLTTNILVVSQYEIYKNKLIGEGQYGRVYVCKDTCNPNLKLCAKIIEDKIQDPKTGREMELMQMIMEQGRNNKHTVGVYHVDVYKSRIILILEICECDLQMKFKERRLNDKYNRNKLILIIVSRNYLIRKQSFNFKNKLNIQLYYIPEEAINILK</sequence>
<feature type="domain" description="Protein kinase" evidence="1">
    <location>
        <begin position="34"/>
        <end position="175"/>
    </location>
</feature>
<reference evidence="2" key="1">
    <citation type="submission" date="2021-01" db="EMBL/GenBank/DDBJ databases">
        <authorList>
            <consortium name="Genoscope - CEA"/>
            <person name="William W."/>
        </authorList>
    </citation>
    <scope>NUCLEOTIDE SEQUENCE</scope>
</reference>
<accession>A0A8S1YMS7</accession>
<proteinExistence type="predicted"/>
<evidence type="ECO:0000313" key="2">
    <source>
        <dbReference type="EMBL" id="CAD8214938.1"/>
    </source>
</evidence>
<protein>
    <recommendedName>
        <fullName evidence="1">Protein kinase domain-containing protein</fullName>
    </recommendedName>
</protein>
<evidence type="ECO:0000259" key="1">
    <source>
        <dbReference type="PROSITE" id="PS50011"/>
    </source>
</evidence>
<keyword evidence="3" id="KW-1185">Reference proteome</keyword>
<evidence type="ECO:0000313" key="3">
    <source>
        <dbReference type="Proteomes" id="UP000683925"/>
    </source>
</evidence>
<dbReference type="EMBL" id="CAJJDP010000199">
    <property type="protein sequence ID" value="CAD8214938.1"/>
    <property type="molecule type" value="Genomic_DNA"/>
</dbReference>
<dbReference type="GO" id="GO:0005524">
    <property type="term" value="F:ATP binding"/>
    <property type="evidence" value="ECO:0007669"/>
    <property type="project" value="InterPro"/>
</dbReference>
<dbReference type="InterPro" id="IPR000719">
    <property type="entry name" value="Prot_kinase_dom"/>
</dbReference>
<dbReference type="AlphaFoldDB" id="A0A8S1YMS7"/>